<organism evidence="3 4">
    <name type="scientific">Albidovulum marisflavi</name>
    <dbReference type="NCBI Taxonomy" id="2984159"/>
    <lineage>
        <taxon>Bacteria</taxon>
        <taxon>Pseudomonadati</taxon>
        <taxon>Pseudomonadota</taxon>
        <taxon>Alphaproteobacteria</taxon>
        <taxon>Rhodobacterales</taxon>
        <taxon>Paracoccaceae</taxon>
        <taxon>Albidovulum</taxon>
    </lineage>
</organism>
<reference evidence="3 4" key="1">
    <citation type="submission" date="2022-10" db="EMBL/GenBank/DDBJ databases">
        <title>Defluviimonas sp. nov., isolated from ocean surface water.</title>
        <authorList>
            <person name="He W."/>
            <person name="Wang L."/>
            <person name="Zhang D.-F."/>
        </authorList>
    </citation>
    <scope>NUCLEOTIDE SEQUENCE [LARGE SCALE GENOMIC DNA]</scope>
    <source>
        <strain evidence="3 4">WL0002</strain>
    </source>
</reference>
<keyword evidence="4" id="KW-1185">Reference proteome</keyword>
<keyword evidence="1" id="KW-0560">Oxidoreductase</keyword>
<name>A0ABT2ZGH7_9RHOB</name>
<dbReference type="SUPFAM" id="SSF51905">
    <property type="entry name" value="FAD/NAD(P)-binding domain"/>
    <property type="match status" value="1"/>
</dbReference>
<accession>A0ABT2ZGH7</accession>
<dbReference type="Pfam" id="PF01266">
    <property type="entry name" value="DAO"/>
    <property type="match status" value="1"/>
</dbReference>
<gene>
    <name evidence="3" type="ORF">OEW28_16430</name>
</gene>
<evidence type="ECO:0000256" key="1">
    <source>
        <dbReference type="ARBA" id="ARBA00023002"/>
    </source>
</evidence>
<protein>
    <submittedName>
        <fullName evidence="3">FAD-dependent oxidoreductase</fullName>
    </submittedName>
</protein>
<dbReference type="InterPro" id="IPR006076">
    <property type="entry name" value="FAD-dep_OxRdtase"/>
</dbReference>
<evidence type="ECO:0000313" key="3">
    <source>
        <dbReference type="EMBL" id="MCV2870214.1"/>
    </source>
</evidence>
<dbReference type="PANTHER" id="PTHR13847:SF289">
    <property type="entry name" value="GLYCINE OXIDASE"/>
    <property type="match status" value="1"/>
</dbReference>
<dbReference type="EMBL" id="JAOWKY010000005">
    <property type="protein sequence ID" value="MCV2870214.1"/>
    <property type="molecule type" value="Genomic_DNA"/>
</dbReference>
<proteinExistence type="predicted"/>
<feature type="domain" description="FAD dependent oxidoreductase" evidence="2">
    <location>
        <begin position="7"/>
        <end position="396"/>
    </location>
</feature>
<evidence type="ECO:0000259" key="2">
    <source>
        <dbReference type="Pfam" id="PF01266"/>
    </source>
</evidence>
<dbReference type="Proteomes" id="UP001652542">
    <property type="component" value="Unassembled WGS sequence"/>
</dbReference>
<comment type="caution">
    <text evidence="3">The sequence shown here is derived from an EMBL/GenBank/DDBJ whole genome shotgun (WGS) entry which is preliminary data.</text>
</comment>
<dbReference type="Gene3D" id="3.50.50.60">
    <property type="entry name" value="FAD/NAD(P)-binding domain"/>
    <property type="match status" value="2"/>
</dbReference>
<dbReference type="SUPFAM" id="SSF54373">
    <property type="entry name" value="FAD-linked reductases, C-terminal domain"/>
    <property type="match status" value="1"/>
</dbReference>
<dbReference type="InterPro" id="IPR036188">
    <property type="entry name" value="FAD/NAD-bd_sf"/>
</dbReference>
<evidence type="ECO:0000313" key="4">
    <source>
        <dbReference type="Proteomes" id="UP001652542"/>
    </source>
</evidence>
<dbReference type="Gene3D" id="3.30.9.10">
    <property type="entry name" value="D-Amino Acid Oxidase, subunit A, domain 2"/>
    <property type="match status" value="1"/>
</dbReference>
<dbReference type="PANTHER" id="PTHR13847">
    <property type="entry name" value="SARCOSINE DEHYDROGENASE-RELATED"/>
    <property type="match status" value="1"/>
</dbReference>
<dbReference type="RefSeq" id="WP_263735888.1">
    <property type="nucleotide sequence ID" value="NZ_JAOWKY010000005.1"/>
</dbReference>
<sequence>MTQSPLHVAIIGAGINGVATAIWLQRKGHQVTILDPRGPAGGTSYGNGGVLASCSVVPVTAPGLLAKAPRMLLDPNQPLFLRWSYLPRLLPWLFPYLRHANAADARRIAQGLTPIVGDSLEQHRQLAEGTGAEGYIVPCDYNFLYRDRAHYQGDAFGFGLRREMGLRWRELEGREWRDYEPAFGPEIGFAASFGDHGRIKDPGGYVSALASHVERLGGRLLRSEATAILSEDGQVTGVRAGGDTIAADRVVLTAGVWSGTLGRQLGLNVPLESERGYHVELWDPSITPRSANMVASGKFVITPMEGRLRLAGIVEFGGLDAPASDAPLRLLERQVRAAMPDLKWSRKDEWLGHRPAPTDSLPFIGKVPAMRGAFTGFGHHHIGLTAGPRTGRILAGLISGETPNINLAPYAPDRFQ</sequence>